<evidence type="ECO:0000313" key="1">
    <source>
        <dbReference type="EMBL" id="PIW15767.1"/>
    </source>
</evidence>
<dbReference type="AlphaFoldDB" id="A0A2M7G2D5"/>
<dbReference type="Pfam" id="PF14094">
    <property type="entry name" value="DUF4272"/>
    <property type="match status" value="1"/>
</dbReference>
<name>A0A2M7G2D5_9BACT</name>
<dbReference type="EMBL" id="PFFQ01000045">
    <property type="protein sequence ID" value="PIW15767.1"/>
    <property type="molecule type" value="Genomic_DNA"/>
</dbReference>
<evidence type="ECO:0008006" key="3">
    <source>
        <dbReference type="Google" id="ProtNLM"/>
    </source>
</evidence>
<dbReference type="InterPro" id="IPR025368">
    <property type="entry name" value="DUF4272"/>
</dbReference>
<comment type="caution">
    <text evidence="1">The sequence shown here is derived from an EMBL/GenBank/DDBJ whole genome shotgun (WGS) entry which is preliminary data.</text>
</comment>
<sequence>MIENCTLYLSKKNPPLKKILPDCKSDGGLLRKANWYEYVLEGKRAKLNLMPESDLENHLEGLLGYVFHLLDSEQAKAEALERINKIKAVLGVTLEDPISADSPLFHSFFYLIQVFDGFMFINGSIVLPDGNFWIDPHSENEAQTEFNDSLSPDDFRHQGESAEISPQLLAMRERHYFELAQRGFHCARWLPLETSSDKELRPLNEILGRVNALNILFHWVVFTQIEDKILKDFIERNQLLQYFTASEQEILSLSRTEAQETHLNTIGWKLENMWALSWVLGFEPAPPFYLGQMQNEHSRPMLLEFLPNFYGSSEIPETHFKPRSLAEIFEFEDLYYCAHNAVRSAQMGKPSVPKGFHPIIDGGAISERRQALTWCLSPGIEWDATDLST</sequence>
<accession>A0A2M7G2D5</accession>
<gene>
    <name evidence="1" type="ORF">COW36_15980</name>
</gene>
<dbReference type="Proteomes" id="UP000231019">
    <property type="component" value="Unassembled WGS sequence"/>
</dbReference>
<reference evidence="1 2" key="1">
    <citation type="submission" date="2017-09" db="EMBL/GenBank/DDBJ databases">
        <title>Depth-based differentiation of microbial function through sediment-hosted aquifers and enrichment of novel symbionts in the deep terrestrial subsurface.</title>
        <authorList>
            <person name="Probst A.J."/>
            <person name="Ladd B."/>
            <person name="Jarett J.K."/>
            <person name="Geller-Mcgrath D.E."/>
            <person name="Sieber C.M."/>
            <person name="Emerson J.B."/>
            <person name="Anantharaman K."/>
            <person name="Thomas B.C."/>
            <person name="Malmstrom R."/>
            <person name="Stieglmeier M."/>
            <person name="Klingl A."/>
            <person name="Woyke T."/>
            <person name="Ryan C.M."/>
            <person name="Banfield J.F."/>
        </authorList>
    </citation>
    <scope>NUCLEOTIDE SEQUENCE [LARGE SCALE GENOMIC DNA]</scope>
    <source>
        <strain evidence="1">CG17_big_fil_post_rev_8_21_14_2_50_48_46</strain>
    </source>
</reference>
<protein>
    <recommendedName>
        <fullName evidence="3">DUF4272 domain-containing protein</fullName>
    </recommendedName>
</protein>
<organism evidence="1 2">
    <name type="scientific">bacterium (Candidatus Blackallbacteria) CG17_big_fil_post_rev_8_21_14_2_50_48_46</name>
    <dbReference type="NCBI Taxonomy" id="2014261"/>
    <lineage>
        <taxon>Bacteria</taxon>
        <taxon>Candidatus Blackallbacteria</taxon>
    </lineage>
</organism>
<proteinExistence type="predicted"/>
<evidence type="ECO:0000313" key="2">
    <source>
        <dbReference type="Proteomes" id="UP000231019"/>
    </source>
</evidence>